<dbReference type="NCBIfam" id="NF041636">
    <property type="entry name" value="slam_lipo"/>
    <property type="match status" value="1"/>
</dbReference>
<dbReference type="Proteomes" id="UP001298424">
    <property type="component" value="Unassembled WGS sequence"/>
</dbReference>
<evidence type="ECO:0000313" key="2">
    <source>
        <dbReference type="EMBL" id="MCG6503025.1"/>
    </source>
</evidence>
<dbReference type="SUPFAM" id="SSF56925">
    <property type="entry name" value="OMPA-like"/>
    <property type="match status" value="1"/>
</dbReference>
<accession>A0ABS9NJR9</accession>
<evidence type="ECO:0000313" key="3">
    <source>
        <dbReference type="Proteomes" id="UP001298424"/>
    </source>
</evidence>
<proteinExistence type="predicted"/>
<comment type="subcellular location">
    <subcellularLocation>
        <location evidence="1">Cell outer membrane</location>
    </subcellularLocation>
</comment>
<gene>
    <name evidence="2" type="ORF">MB824_00690</name>
</gene>
<dbReference type="EMBL" id="JAKOOW010000001">
    <property type="protein sequence ID" value="MCG6503025.1"/>
    <property type="molecule type" value="Genomic_DNA"/>
</dbReference>
<sequence length="269" mass="29029">MRFSTDGGKSYSNSINLENGPVTRIRNKYGNRPINGNNPDLNVIGTNNPHYLTIKDVAPVLGWFYNPKLGQVWLEKRAHGTEIFSVRQMTEPKLPLAPKFGGLVIAKVPNLPAGTSVYFGEWAPREHAPGANSDDFLRNAQNRTTWYVGENPTKNTKGLADATYNLVGVSGHTPGLNDFYTGSVKATFGTKETGRLDGSINRREQTFNGVRITADRLNFDGATIYNEGGTFSGGKGNVSGQFYGSGAEALAGYGTSEKGNGVAFGGRKQ</sequence>
<dbReference type="RefSeq" id="WP_238744956.1">
    <property type="nucleotide sequence ID" value="NZ_JAKOOW010000001.1"/>
</dbReference>
<dbReference type="InterPro" id="IPR054843">
    <property type="entry name" value="Slam_hemophilin_C"/>
</dbReference>
<dbReference type="InterPro" id="IPR011250">
    <property type="entry name" value="OMP/PagP_B-barrel"/>
</dbReference>
<protein>
    <submittedName>
        <fullName evidence="2">Transferrin-binding protein-like solute binding protein</fullName>
    </submittedName>
</protein>
<evidence type="ECO:0000256" key="1">
    <source>
        <dbReference type="ARBA" id="ARBA00004442"/>
    </source>
</evidence>
<comment type="caution">
    <text evidence="2">The sequence shown here is derived from an EMBL/GenBank/DDBJ whole genome shotgun (WGS) entry which is preliminary data.</text>
</comment>
<organism evidence="2 3">
    <name type="scientific">Kingella pumchi</name>
    <dbReference type="NCBI Taxonomy" id="2779506"/>
    <lineage>
        <taxon>Bacteria</taxon>
        <taxon>Pseudomonadati</taxon>
        <taxon>Pseudomonadota</taxon>
        <taxon>Betaproteobacteria</taxon>
        <taxon>Neisseriales</taxon>
        <taxon>Neisseriaceae</taxon>
        <taxon>Kingella</taxon>
    </lineage>
</organism>
<keyword evidence="3" id="KW-1185">Reference proteome</keyword>
<dbReference type="Gene3D" id="2.40.160.90">
    <property type="match status" value="1"/>
</dbReference>
<reference evidence="2 3" key="1">
    <citation type="submission" date="2022-02" db="EMBL/GenBank/DDBJ databases">
        <title>Genome sequence data of Kingella unionensis sp. nov. strain CICC 24913 (CCUG 75125).</title>
        <authorList>
            <person name="Xiao M."/>
        </authorList>
    </citation>
    <scope>NUCLEOTIDE SEQUENCE [LARGE SCALE GENOMIC DNA]</scope>
    <source>
        <strain evidence="2 3">CICC 24913</strain>
    </source>
</reference>
<name>A0ABS9NJR9_9NEIS</name>